<keyword evidence="3" id="KW-1185">Reference proteome</keyword>
<organism evidence="2 3">
    <name type="scientific">Portunus trituberculatus</name>
    <name type="common">Swimming crab</name>
    <name type="synonym">Neptunus trituberculatus</name>
    <dbReference type="NCBI Taxonomy" id="210409"/>
    <lineage>
        <taxon>Eukaryota</taxon>
        <taxon>Metazoa</taxon>
        <taxon>Ecdysozoa</taxon>
        <taxon>Arthropoda</taxon>
        <taxon>Crustacea</taxon>
        <taxon>Multicrustacea</taxon>
        <taxon>Malacostraca</taxon>
        <taxon>Eumalacostraca</taxon>
        <taxon>Eucarida</taxon>
        <taxon>Decapoda</taxon>
        <taxon>Pleocyemata</taxon>
        <taxon>Brachyura</taxon>
        <taxon>Eubrachyura</taxon>
        <taxon>Portunoidea</taxon>
        <taxon>Portunidae</taxon>
        <taxon>Portuninae</taxon>
        <taxon>Portunus</taxon>
    </lineage>
</organism>
<proteinExistence type="predicted"/>
<evidence type="ECO:0000256" key="1">
    <source>
        <dbReference type="SAM" id="MobiDB-lite"/>
    </source>
</evidence>
<dbReference type="AlphaFoldDB" id="A0A5B7H7E6"/>
<feature type="region of interest" description="Disordered" evidence="1">
    <location>
        <begin position="62"/>
        <end position="140"/>
    </location>
</feature>
<evidence type="ECO:0000313" key="2">
    <source>
        <dbReference type="EMBL" id="MPC64968.1"/>
    </source>
</evidence>
<evidence type="ECO:0000313" key="3">
    <source>
        <dbReference type="Proteomes" id="UP000324222"/>
    </source>
</evidence>
<name>A0A5B7H7E6_PORTR</name>
<dbReference type="Proteomes" id="UP000324222">
    <property type="component" value="Unassembled WGS sequence"/>
</dbReference>
<sequence length="140" mass="17118">MFLALIKGCCSYIFSIQLQGNYRLTTSEEYFEGGRVALTHVYRGLVSRTCCHRQVFITCKKKRIHNKDRRKKKEERRQKKKERRKKKEERRKKKEERRQKKKERRKKKVERREKREEEGVVIAKGEPRKREAVQHCAGRE</sequence>
<gene>
    <name evidence="2" type="ORF">E2C01_059091</name>
</gene>
<feature type="compositionally biased region" description="Basic and acidic residues" evidence="1">
    <location>
        <begin position="125"/>
        <end position="140"/>
    </location>
</feature>
<protein>
    <submittedName>
        <fullName evidence="2">Uncharacterized protein</fullName>
    </submittedName>
</protein>
<reference evidence="2 3" key="1">
    <citation type="submission" date="2019-05" db="EMBL/GenBank/DDBJ databases">
        <title>Another draft genome of Portunus trituberculatus and its Hox gene families provides insights of decapod evolution.</title>
        <authorList>
            <person name="Jeong J.-H."/>
            <person name="Song I."/>
            <person name="Kim S."/>
            <person name="Choi T."/>
            <person name="Kim D."/>
            <person name="Ryu S."/>
            <person name="Kim W."/>
        </authorList>
    </citation>
    <scope>NUCLEOTIDE SEQUENCE [LARGE SCALE GENOMIC DNA]</scope>
    <source>
        <tissue evidence="2">Muscle</tissue>
    </source>
</reference>
<comment type="caution">
    <text evidence="2">The sequence shown here is derived from an EMBL/GenBank/DDBJ whole genome shotgun (WGS) entry which is preliminary data.</text>
</comment>
<feature type="compositionally biased region" description="Basic residues" evidence="1">
    <location>
        <begin position="62"/>
        <end position="109"/>
    </location>
</feature>
<dbReference type="EMBL" id="VSRR010022768">
    <property type="protein sequence ID" value="MPC64968.1"/>
    <property type="molecule type" value="Genomic_DNA"/>
</dbReference>
<accession>A0A5B7H7E6</accession>